<dbReference type="SUPFAM" id="SSF52540">
    <property type="entry name" value="P-loop containing nucleoside triphosphate hydrolases"/>
    <property type="match status" value="1"/>
</dbReference>
<dbReference type="InterPro" id="IPR027417">
    <property type="entry name" value="P-loop_NTPase"/>
</dbReference>
<organism evidence="4 5">
    <name type="scientific">Luteococcus japonicus LSP_Lj1</name>
    <dbReference type="NCBI Taxonomy" id="1255658"/>
    <lineage>
        <taxon>Bacteria</taxon>
        <taxon>Bacillati</taxon>
        <taxon>Actinomycetota</taxon>
        <taxon>Actinomycetes</taxon>
        <taxon>Propionibacteriales</taxon>
        <taxon>Propionibacteriaceae</taxon>
        <taxon>Luteococcus</taxon>
    </lineage>
</organism>
<keyword evidence="2 4" id="KW-0328">Glycosyltransferase</keyword>
<proteinExistence type="inferred from homology"/>
<dbReference type="SUPFAM" id="SSF51445">
    <property type="entry name" value="(Trans)glycosidases"/>
    <property type="match status" value="1"/>
</dbReference>
<evidence type="ECO:0000313" key="5">
    <source>
        <dbReference type="Proteomes" id="UP000188342"/>
    </source>
</evidence>
<reference evidence="4 5" key="1">
    <citation type="submission" date="2017-02" db="EMBL/GenBank/DDBJ databases">
        <authorList>
            <person name="Peterson S.W."/>
        </authorList>
    </citation>
    <scope>NUCLEOTIDE SEQUENCE [LARGE SCALE GENOMIC DNA]</scope>
    <source>
        <strain evidence="4 5">LSP_Lj1</strain>
    </source>
</reference>
<evidence type="ECO:0000313" key="4">
    <source>
        <dbReference type="EMBL" id="SJN44320.1"/>
    </source>
</evidence>
<keyword evidence="5" id="KW-1185">Reference proteome</keyword>
<dbReference type="EC" id="2.4.1.7" evidence="4"/>
<evidence type="ECO:0000256" key="2">
    <source>
        <dbReference type="ARBA" id="ARBA00022676"/>
    </source>
</evidence>
<protein>
    <submittedName>
        <fullName evidence="4">Sucrose phosphorylase</fullName>
        <ecNumber evidence="4">2.4.1.7</ecNumber>
    </submittedName>
</protein>
<evidence type="ECO:0000256" key="3">
    <source>
        <dbReference type="ARBA" id="ARBA00022679"/>
    </source>
</evidence>
<dbReference type="Gene3D" id="3.40.50.300">
    <property type="entry name" value="P-loop containing nucleotide triphosphate hydrolases"/>
    <property type="match status" value="1"/>
</dbReference>
<name>A0A1R4KJ15_9ACTN</name>
<keyword evidence="3 4" id="KW-0808">Transferase</keyword>
<dbReference type="PANTHER" id="PTHR38784:SF1">
    <property type="entry name" value="SUCROSE PHOSPHORYLASE"/>
    <property type="match status" value="1"/>
</dbReference>
<dbReference type="AlphaFoldDB" id="A0A1R4KJ15"/>
<dbReference type="Gene3D" id="3.90.400.10">
    <property type="entry name" value="Oligo-1,6-glucosidase, Domain 2"/>
    <property type="match status" value="1"/>
</dbReference>
<evidence type="ECO:0000256" key="1">
    <source>
        <dbReference type="ARBA" id="ARBA00008452"/>
    </source>
</evidence>
<dbReference type="STRING" id="1255658.FM114_14970"/>
<dbReference type="PANTHER" id="PTHR38784">
    <property type="entry name" value="SUCROSE PHOSPHORYLASE"/>
    <property type="match status" value="1"/>
</dbReference>
<dbReference type="Proteomes" id="UP000188342">
    <property type="component" value="Unassembled WGS sequence"/>
</dbReference>
<dbReference type="InterPro" id="IPR017853">
    <property type="entry name" value="GH"/>
</dbReference>
<gene>
    <name evidence="4" type="ORF">FM114_14970</name>
</gene>
<dbReference type="Gene3D" id="3.20.20.80">
    <property type="entry name" value="Glycosidases"/>
    <property type="match status" value="1"/>
</dbReference>
<dbReference type="EMBL" id="FUKQ01000058">
    <property type="protein sequence ID" value="SJN44320.1"/>
    <property type="molecule type" value="Genomic_DNA"/>
</dbReference>
<accession>A0A1R4KJ15</accession>
<sequence length="1010" mass="112238">MADCPDHPLLIFLPRWQYQCCGDSLRVGDEVPLCLLPISPDRVWARRLPTPFEWIRARHGPSQEDGRHVLAQVFLLWEAFADEEYVGGEWRLAPSSGSLRPILVMDPHRETWEGHPVRAQEGLPKTSSWLGWWPQHHRTGILMTDAGFSLPTITDASTIPTGDMPGDKVQIGQDHLSKAATIFPVLWPQLQEVLAASPHRRAIISVHGGSGVGKSETASVLAAFLRHNGLGAYVMSGDNYPRRIPRDNDAERLRTFRSEGLKALVASGGYDEGVKATLAELQAADRDADPAACVEHPWLAAYQAGGAVALERYLGSPQEIDFDEVSAILAAFHDGAETLRLKRMGRELDELWYADVDMRDVQVLVIEWTHGNSGNLRGVDIPILLNSTPEETLAHRRSRARDGATDSPFTTMVLGIEQAHLHEQAHRAKIIVNKVGQIISHADYLKSMGADLPEPGAMINFYPDSMGGSLGDEVDFLTSPEVAGAFTSAYVLPSIFNTDLDRGFSVIDYDLSTTYTRPGDLEALRAAGIKLKFDFILNHASVLSPQFQDLLAKGARSEYADFFIDWNAFWEGHGEMTPEGYVQPDAELVKDMFFRKPGLPILMVRMPDGTEKPYWNTFYQEVRYTAPDAQTLMEVAGLQYQTAVRLAESIKGALDEGMTPPEMAFDLGADVDLEQWNAVVEHLEAGRRYLGQMDLNIKSDLVWDFYADVLDKLSGYGAEIVRLDAFAYAPKEPGEKNFLNDPGTWDLLDQVNQLATERGLKLLPEIHSRYEEKIHELISSKGYLTYDFFLPGLVIDAFESKDAGHLKAWIADILAKQLRTVNMLGCHDGIPLLDLKGLLSDEQIDALIETVKGRGGYVKDLHGEKKMYYQVNATYYSALGESDDAMLLARAIQLFMPGKPQVWYLDLFGGRNDHAAVERAGAGGHKEINRTNLTVDELRDGLATPLVQRQLELLRFRNSFGAFGWDAECTVAETPASQLQITWRKGEHVAELVADLVSKQFTITADGQAV</sequence>
<dbReference type="GO" id="GO:0009018">
    <property type="term" value="F:sucrose phosphorylase activity"/>
    <property type="evidence" value="ECO:0007669"/>
    <property type="project" value="UniProtKB-EC"/>
</dbReference>
<comment type="similarity">
    <text evidence="1">Belongs to the glycosyl hydrolase 13 family. Sucrose phosphorylase subfamily.</text>
</comment>
<dbReference type="InterPro" id="IPR045857">
    <property type="entry name" value="O16G_dom_2"/>
</dbReference>